<dbReference type="OrthoDB" id="3932796at2759"/>
<keyword evidence="5" id="KW-1185">Reference proteome</keyword>
<proteinExistence type="predicted"/>
<feature type="region of interest" description="Disordered" evidence="2">
    <location>
        <begin position="37"/>
        <end position="58"/>
    </location>
</feature>
<evidence type="ECO:0000313" key="4">
    <source>
        <dbReference type="EMBL" id="KAF1936022.1"/>
    </source>
</evidence>
<dbReference type="GO" id="GO:0008270">
    <property type="term" value="F:zinc ion binding"/>
    <property type="evidence" value="ECO:0007669"/>
    <property type="project" value="InterPro"/>
</dbReference>
<dbReference type="Gene3D" id="4.10.240.10">
    <property type="entry name" value="Zn(2)-C6 fungal-type DNA-binding domain"/>
    <property type="match status" value="1"/>
</dbReference>
<evidence type="ECO:0000256" key="2">
    <source>
        <dbReference type="SAM" id="MobiDB-lite"/>
    </source>
</evidence>
<protein>
    <recommendedName>
        <fullName evidence="3">Zn(2)-C6 fungal-type domain-containing protein</fullName>
    </recommendedName>
</protein>
<dbReference type="GO" id="GO:0000981">
    <property type="term" value="F:DNA-binding transcription factor activity, RNA polymerase II-specific"/>
    <property type="evidence" value="ECO:0007669"/>
    <property type="project" value="InterPro"/>
</dbReference>
<dbReference type="CDD" id="cd00067">
    <property type="entry name" value="GAL4"/>
    <property type="match status" value="1"/>
</dbReference>
<feature type="region of interest" description="Disordered" evidence="2">
    <location>
        <begin position="147"/>
        <end position="166"/>
    </location>
</feature>
<dbReference type="Proteomes" id="UP000800038">
    <property type="component" value="Unassembled WGS sequence"/>
</dbReference>
<dbReference type="InterPro" id="IPR036864">
    <property type="entry name" value="Zn2-C6_fun-type_DNA-bd_sf"/>
</dbReference>
<dbReference type="EMBL" id="ML976217">
    <property type="protein sequence ID" value="KAF1936022.1"/>
    <property type="molecule type" value="Genomic_DNA"/>
</dbReference>
<dbReference type="PROSITE" id="PS00463">
    <property type="entry name" value="ZN2_CY6_FUNGAL_1"/>
    <property type="match status" value="1"/>
</dbReference>
<accession>A0A6A5S7K5</accession>
<evidence type="ECO:0000259" key="3">
    <source>
        <dbReference type="PROSITE" id="PS50048"/>
    </source>
</evidence>
<organism evidence="4 5">
    <name type="scientific">Clathrospora elynae</name>
    <dbReference type="NCBI Taxonomy" id="706981"/>
    <lineage>
        <taxon>Eukaryota</taxon>
        <taxon>Fungi</taxon>
        <taxon>Dikarya</taxon>
        <taxon>Ascomycota</taxon>
        <taxon>Pezizomycotina</taxon>
        <taxon>Dothideomycetes</taxon>
        <taxon>Pleosporomycetidae</taxon>
        <taxon>Pleosporales</taxon>
        <taxon>Diademaceae</taxon>
        <taxon>Clathrospora</taxon>
    </lineage>
</organism>
<dbReference type="AlphaFoldDB" id="A0A6A5S7K5"/>
<name>A0A6A5S7K5_9PLEO</name>
<evidence type="ECO:0000256" key="1">
    <source>
        <dbReference type="ARBA" id="ARBA00023242"/>
    </source>
</evidence>
<feature type="domain" description="Zn(2)-C6 fungal-type" evidence="3">
    <location>
        <begin position="196"/>
        <end position="228"/>
    </location>
</feature>
<keyword evidence="1" id="KW-0539">Nucleus</keyword>
<dbReference type="SUPFAM" id="SSF57701">
    <property type="entry name" value="Zn2/Cys6 DNA-binding domain"/>
    <property type="match status" value="1"/>
</dbReference>
<evidence type="ECO:0000313" key="5">
    <source>
        <dbReference type="Proteomes" id="UP000800038"/>
    </source>
</evidence>
<reference evidence="4" key="1">
    <citation type="journal article" date="2020" name="Stud. Mycol.">
        <title>101 Dothideomycetes genomes: a test case for predicting lifestyles and emergence of pathogens.</title>
        <authorList>
            <person name="Haridas S."/>
            <person name="Albert R."/>
            <person name="Binder M."/>
            <person name="Bloem J."/>
            <person name="Labutti K."/>
            <person name="Salamov A."/>
            <person name="Andreopoulos B."/>
            <person name="Baker S."/>
            <person name="Barry K."/>
            <person name="Bills G."/>
            <person name="Bluhm B."/>
            <person name="Cannon C."/>
            <person name="Castanera R."/>
            <person name="Culley D."/>
            <person name="Daum C."/>
            <person name="Ezra D."/>
            <person name="Gonzalez J."/>
            <person name="Henrissat B."/>
            <person name="Kuo A."/>
            <person name="Liang C."/>
            <person name="Lipzen A."/>
            <person name="Lutzoni F."/>
            <person name="Magnuson J."/>
            <person name="Mondo S."/>
            <person name="Nolan M."/>
            <person name="Ohm R."/>
            <person name="Pangilinan J."/>
            <person name="Park H.-J."/>
            <person name="Ramirez L."/>
            <person name="Alfaro M."/>
            <person name="Sun H."/>
            <person name="Tritt A."/>
            <person name="Yoshinaga Y."/>
            <person name="Zwiers L.-H."/>
            <person name="Turgeon B."/>
            <person name="Goodwin S."/>
            <person name="Spatafora J."/>
            <person name="Crous P."/>
            <person name="Grigoriev I."/>
        </authorList>
    </citation>
    <scope>NUCLEOTIDE SEQUENCE</scope>
    <source>
        <strain evidence="4">CBS 161.51</strain>
    </source>
</reference>
<gene>
    <name evidence="4" type="ORF">EJ02DRAFT_105996</name>
</gene>
<feature type="compositionally biased region" description="Basic and acidic residues" evidence="2">
    <location>
        <begin position="44"/>
        <end position="54"/>
    </location>
</feature>
<sequence>MDTLRSAIRHRALQEELDCSDRVTGWLEDLDINGADGDASKAGVDYDRERKKSEPLTPPRRLFMTPVVVNNEISPTNTSFSNTSIFDRPPRRSFIHGGLRPKFKIQDNSSDTTSVGDEECAPDLKEERHLERPAALLFAQRISSPSATLLSHDPPSNVDEDKEEEEEEFDAIAKSSTVPYLPLYDPTVPRIVWVTSCLQCTLAKLPCSRTHPSCSRCKRKGHGDDCLLHRRWFTSEILEPAMETKSGQPILLKIRGEDEAVWNRKVALAEELRVQWLAEQEKKNWVMPDILGLMGGWGGVVLRVLHPWEGLGRMSYAELCIDLDA</sequence>
<dbReference type="InterPro" id="IPR001138">
    <property type="entry name" value="Zn2Cys6_DnaBD"/>
</dbReference>
<dbReference type="PROSITE" id="PS50048">
    <property type="entry name" value="ZN2_CY6_FUNGAL_2"/>
    <property type="match status" value="1"/>
</dbReference>